<dbReference type="OrthoDB" id="9784272at2"/>
<dbReference type="KEGG" id="palb:EJC50_17105"/>
<keyword evidence="4" id="KW-0238">DNA-binding</keyword>
<evidence type="ECO:0000313" key="9">
    <source>
        <dbReference type="Proteomes" id="UP000272528"/>
    </source>
</evidence>
<dbReference type="InterPro" id="IPR036388">
    <property type="entry name" value="WH-like_DNA-bd_sf"/>
</dbReference>
<dbReference type="GO" id="GO:0016987">
    <property type="term" value="F:sigma factor activity"/>
    <property type="evidence" value="ECO:0007669"/>
    <property type="project" value="UniProtKB-KW"/>
</dbReference>
<evidence type="ECO:0000256" key="2">
    <source>
        <dbReference type="ARBA" id="ARBA00023015"/>
    </source>
</evidence>
<dbReference type="Gene3D" id="1.10.10.10">
    <property type="entry name" value="Winged helix-like DNA-binding domain superfamily/Winged helix DNA-binding domain"/>
    <property type="match status" value="1"/>
</dbReference>
<keyword evidence="5" id="KW-0804">Transcription</keyword>
<keyword evidence="2" id="KW-0805">Transcription regulation</keyword>
<evidence type="ECO:0000259" key="6">
    <source>
        <dbReference type="Pfam" id="PF04542"/>
    </source>
</evidence>
<feature type="domain" description="RNA polymerase sigma-70 region 4" evidence="7">
    <location>
        <begin position="127"/>
        <end position="175"/>
    </location>
</feature>
<dbReference type="PANTHER" id="PTHR43133:SF62">
    <property type="entry name" value="RNA POLYMERASE SIGMA FACTOR SIGZ"/>
    <property type="match status" value="1"/>
</dbReference>
<dbReference type="NCBIfam" id="TIGR02937">
    <property type="entry name" value="sigma70-ECF"/>
    <property type="match status" value="1"/>
</dbReference>
<dbReference type="Pfam" id="PF04542">
    <property type="entry name" value="Sigma70_r2"/>
    <property type="match status" value="1"/>
</dbReference>
<dbReference type="RefSeq" id="WP_126016904.1">
    <property type="nucleotide sequence ID" value="NZ_CP034437.1"/>
</dbReference>
<dbReference type="SUPFAM" id="SSF88946">
    <property type="entry name" value="Sigma2 domain of RNA polymerase sigma factors"/>
    <property type="match status" value="1"/>
</dbReference>
<proteinExistence type="inferred from homology"/>
<feature type="domain" description="RNA polymerase sigma-70 region 2" evidence="6">
    <location>
        <begin position="25"/>
        <end position="93"/>
    </location>
</feature>
<dbReference type="GO" id="GO:0003677">
    <property type="term" value="F:DNA binding"/>
    <property type="evidence" value="ECO:0007669"/>
    <property type="project" value="UniProtKB-KW"/>
</dbReference>
<gene>
    <name evidence="8" type="ORF">EJC50_17105</name>
</gene>
<dbReference type="Gene3D" id="1.10.1740.10">
    <property type="match status" value="1"/>
</dbReference>
<dbReference type="InterPro" id="IPR007627">
    <property type="entry name" value="RNA_pol_sigma70_r2"/>
</dbReference>
<dbReference type="GO" id="GO:0006352">
    <property type="term" value="P:DNA-templated transcription initiation"/>
    <property type="evidence" value="ECO:0007669"/>
    <property type="project" value="InterPro"/>
</dbReference>
<dbReference type="Pfam" id="PF04545">
    <property type="entry name" value="Sigma70_r4"/>
    <property type="match status" value="1"/>
</dbReference>
<dbReference type="InterPro" id="IPR007630">
    <property type="entry name" value="RNA_pol_sigma70_r4"/>
</dbReference>
<comment type="similarity">
    <text evidence="1">Belongs to the sigma-70 factor family. ECF subfamily.</text>
</comment>
<dbReference type="AlphaFoldDB" id="A0A3S9A623"/>
<keyword evidence="3" id="KW-0731">Sigma factor</keyword>
<evidence type="ECO:0000256" key="1">
    <source>
        <dbReference type="ARBA" id="ARBA00010641"/>
    </source>
</evidence>
<name>A0A3S9A623_9BACL</name>
<dbReference type="InterPro" id="IPR014284">
    <property type="entry name" value="RNA_pol_sigma-70_dom"/>
</dbReference>
<keyword evidence="9" id="KW-1185">Reference proteome</keyword>
<reference evidence="9" key="1">
    <citation type="submission" date="2018-12" db="EMBL/GenBank/DDBJ databases">
        <title>Genome sequence of Peanibacillus sp.</title>
        <authorList>
            <person name="Subramani G."/>
            <person name="Srinivasan S."/>
            <person name="Kim M.K."/>
        </authorList>
    </citation>
    <scope>NUCLEOTIDE SEQUENCE [LARGE SCALE GENOMIC DNA]</scope>
    <source>
        <strain evidence="9">18JY67-1</strain>
    </source>
</reference>
<accession>A0A3S9A623</accession>
<evidence type="ECO:0000256" key="4">
    <source>
        <dbReference type="ARBA" id="ARBA00023125"/>
    </source>
</evidence>
<sequence length="195" mass="22431">MHLPEDDGYTLRTMCEGSVEAFELFYERYAPLVMKVALRVLHDRMEAEDVCHDVFLEVLRRGSSYDPQRGSVSSWLAILTRSRCLDRLRKTRRLVQSEQVEPAAELAALTEELVLSRLRKDALVDSLQSLPANQRTAVIGSYYGSQTHRELSTEWNMPLGTVKSLIRYGLNHLRKQMEKRGWAAESDAPRKEVHK</sequence>
<dbReference type="Proteomes" id="UP000272528">
    <property type="component" value="Chromosome"/>
</dbReference>
<dbReference type="InterPro" id="IPR039425">
    <property type="entry name" value="RNA_pol_sigma-70-like"/>
</dbReference>
<dbReference type="EMBL" id="CP034437">
    <property type="protein sequence ID" value="AZN41197.1"/>
    <property type="molecule type" value="Genomic_DNA"/>
</dbReference>
<evidence type="ECO:0000256" key="5">
    <source>
        <dbReference type="ARBA" id="ARBA00023163"/>
    </source>
</evidence>
<dbReference type="InterPro" id="IPR013325">
    <property type="entry name" value="RNA_pol_sigma_r2"/>
</dbReference>
<protein>
    <submittedName>
        <fullName evidence="8">Sigma-70 family RNA polymerase sigma factor</fullName>
    </submittedName>
</protein>
<dbReference type="SUPFAM" id="SSF88659">
    <property type="entry name" value="Sigma3 and sigma4 domains of RNA polymerase sigma factors"/>
    <property type="match status" value="1"/>
</dbReference>
<evidence type="ECO:0000256" key="3">
    <source>
        <dbReference type="ARBA" id="ARBA00023082"/>
    </source>
</evidence>
<dbReference type="InterPro" id="IPR013324">
    <property type="entry name" value="RNA_pol_sigma_r3/r4-like"/>
</dbReference>
<evidence type="ECO:0000313" key="8">
    <source>
        <dbReference type="EMBL" id="AZN41197.1"/>
    </source>
</evidence>
<organism evidence="8 9">
    <name type="scientific">Paenibacillus albus</name>
    <dbReference type="NCBI Taxonomy" id="2495582"/>
    <lineage>
        <taxon>Bacteria</taxon>
        <taxon>Bacillati</taxon>
        <taxon>Bacillota</taxon>
        <taxon>Bacilli</taxon>
        <taxon>Bacillales</taxon>
        <taxon>Paenibacillaceae</taxon>
        <taxon>Paenibacillus</taxon>
    </lineage>
</organism>
<dbReference type="PANTHER" id="PTHR43133">
    <property type="entry name" value="RNA POLYMERASE ECF-TYPE SIGMA FACTO"/>
    <property type="match status" value="1"/>
</dbReference>
<evidence type="ECO:0000259" key="7">
    <source>
        <dbReference type="Pfam" id="PF04545"/>
    </source>
</evidence>